<evidence type="ECO:0000256" key="6">
    <source>
        <dbReference type="ARBA" id="ARBA00023136"/>
    </source>
</evidence>
<keyword evidence="5" id="KW-0249">Electron transport</keyword>
<evidence type="ECO:0000256" key="3">
    <source>
        <dbReference type="ARBA" id="ARBA00022660"/>
    </source>
</evidence>
<keyword evidence="8" id="KW-1185">Reference proteome</keyword>
<dbReference type="OrthoDB" id="9799572at2"/>
<evidence type="ECO:0000256" key="5">
    <source>
        <dbReference type="ARBA" id="ARBA00022982"/>
    </source>
</evidence>
<keyword evidence="2" id="KW-0813">Transport</keyword>
<dbReference type="RefSeq" id="WP_133286973.1">
    <property type="nucleotide sequence ID" value="NZ_SMSJ01000002.1"/>
</dbReference>
<keyword evidence="4" id="KW-0809">Transit peptide</keyword>
<dbReference type="PANTHER" id="PTHR12219">
    <property type="entry name" value="NADH-UBIQUINONE OXIDOREDUCTASE"/>
    <property type="match status" value="1"/>
</dbReference>
<evidence type="ECO:0000256" key="2">
    <source>
        <dbReference type="ARBA" id="ARBA00022448"/>
    </source>
</evidence>
<dbReference type="AlphaFoldDB" id="A0A4R5QMU5"/>
<accession>A0A4R5QMU5</accession>
<comment type="caution">
    <text evidence="7">The sequence shown here is derived from an EMBL/GenBank/DDBJ whole genome shotgun (WGS) entry which is preliminary data.</text>
</comment>
<dbReference type="InterPro" id="IPR006885">
    <property type="entry name" value="NADH_UbQ_FeS_4_mit-like"/>
</dbReference>
<gene>
    <name evidence="7" type="ORF">E2C06_02355</name>
</gene>
<protein>
    <submittedName>
        <fullName evidence="7">Oxidoreductase</fullName>
    </submittedName>
</protein>
<sequence>MAGPTETVRIYMPARNAMQSGRGRTQEWVLEFAPGEKQRIDPLMGWSGSGDTNGQVHLRFATREEAVAYAEARGLRYEVEEPKPIRIKAKVYADNFRFGRTDNWTH</sequence>
<evidence type="ECO:0000313" key="8">
    <source>
        <dbReference type="Proteomes" id="UP000295096"/>
    </source>
</evidence>
<dbReference type="Proteomes" id="UP000295096">
    <property type="component" value="Unassembled WGS sequence"/>
</dbReference>
<dbReference type="PANTHER" id="PTHR12219:SF8">
    <property type="entry name" value="NADH DEHYDROGENASE [UBIQUINONE] IRON-SULFUR PROTEIN 4, MITOCHONDRIAL"/>
    <property type="match status" value="1"/>
</dbReference>
<reference evidence="7 8" key="1">
    <citation type="journal article" date="2016" name="J. Microbiol.">
        <title>Dankookia rubra gen. nov., sp. nov., an alphaproteobacterium isolated from sediment of a shallow stream.</title>
        <authorList>
            <person name="Kim W.H."/>
            <person name="Kim D.H."/>
            <person name="Kang K."/>
            <person name="Ahn T.Y."/>
        </authorList>
    </citation>
    <scope>NUCLEOTIDE SEQUENCE [LARGE SCALE GENOMIC DNA]</scope>
    <source>
        <strain evidence="7 8">JCM30602</strain>
    </source>
</reference>
<evidence type="ECO:0000313" key="7">
    <source>
        <dbReference type="EMBL" id="TDH64208.1"/>
    </source>
</evidence>
<dbReference type="Gene3D" id="3.30.160.190">
    <property type="entry name" value="atu1810 like domain"/>
    <property type="match status" value="1"/>
</dbReference>
<organism evidence="7 8">
    <name type="scientific">Dankookia rubra</name>
    <dbReference type="NCBI Taxonomy" id="1442381"/>
    <lineage>
        <taxon>Bacteria</taxon>
        <taxon>Pseudomonadati</taxon>
        <taxon>Pseudomonadota</taxon>
        <taxon>Alphaproteobacteria</taxon>
        <taxon>Acetobacterales</taxon>
        <taxon>Roseomonadaceae</taxon>
        <taxon>Dankookia</taxon>
    </lineage>
</organism>
<dbReference type="InterPro" id="IPR038532">
    <property type="entry name" value="NDUFS4-like_sf"/>
</dbReference>
<keyword evidence="3" id="KW-0679">Respiratory chain</keyword>
<keyword evidence="6" id="KW-0472">Membrane</keyword>
<comment type="subcellular location">
    <subcellularLocation>
        <location evidence="1">Membrane</location>
    </subcellularLocation>
</comment>
<name>A0A4R5QMU5_9PROT</name>
<evidence type="ECO:0000256" key="1">
    <source>
        <dbReference type="ARBA" id="ARBA00004370"/>
    </source>
</evidence>
<dbReference type="GO" id="GO:0022900">
    <property type="term" value="P:electron transport chain"/>
    <property type="evidence" value="ECO:0007669"/>
    <property type="project" value="InterPro"/>
</dbReference>
<dbReference type="Pfam" id="PF04800">
    <property type="entry name" value="NDUS4"/>
    <property type="match status" value="1"/>
</dbReference>
<dbReference type="EMBL" id="SMSJ01000002">
    <property type="protein sequence ID" value="TDH64208.1"/>
    <property type="molecule type" value="Genomic_DNA"/>
</dbReference>
<proteinExistence type="predicted"/>
<evidence type="ECO:0000256" key="4">
    <source>
        <dbReference type="ARBA" id="ARBA00022946"/>
    </source>
</evidence>
<dbReference type="GO" id="GO:0016020">
    <property type="term" value="C:membrane"/>
    <property type="evidence" value="ECO:0007669"/>
    <property type="project" value="UniProtKB-SubCell"/>
</dbReference>